<dbReference type="HOGENOM" id="CLU_1245618_0_0_1"/>
<protein>
    <submittedName>
        <fullName evidence="2">Uncharacterized protein</fullName>
    </submittedName>
</protein>
<feature type="region of interest" description="Disordered" evidence="1">
    <location>
        <begin position="102"/>
        <end position="195"/>
    </location>
</feature>
<dbReference type="InParanoid" id="K1XUI6"/>
<feature type="compositionally biased region" description="Polar residues" evidence="1">
    <location>
        <begin position="76"/>
        <end position="88"/>
    </location>
</feature>
<evidence type="ECO:0000256" key="1">
    <source>
        <dbReference type="SAM" id="MobiDB-lite"/>
    </source>
</evidence>
<gene>
    <name evidence="2" type="ORF">MBM_05683</name>
</gene>
<evidence type="ECO:0000313" key="3">
    <source>
        <dbReference type="Proteomes" id="UP000006753"/>
    </source>
</evidence>
<feature type="region of interest" description="Disordered" evidence="1">
    <location>
        <begin position="55"/>
        <end position="88"/>
    </location>
</feature>
<dbReference type="EMBL" id="JH921439">
    <property type="protein sequence ID" value="EKD16389.1"/>
    <property type="molecule type" value="Genomic_DNA"/>
</dbReference>
<dbReference type="OrthoDB" id="1928at2759"/>
<feature type="compositionally biased region" description="Polar residues" evidence="1">
    <location>
        <begin position="129"/>
        <end position="138"/>
    </location>
</feature>
<sequence length="222" mass="24184">MCRQGSRVVYIPPRQTIAPTSTITLAMKRYSMLSLPERAHRALSSDALFQGLSAVNNGMPGRPRTQPRHAPERVGTSHSSKFASSRNSRLLQAMSLSRSEASTSRLYSAEPPIFGPTDGLKRLRLPSTPAAQNQISKTDTCHRSSHWPSPSNMPSSTAPSSALASSPPASQTRRLGNRSHDHSFQNPFKDNEDSGVKLVDPVGEVLLSSWEVVSIRNPAVPY</sequence>
<organism evidence="2 3">
    <name type="scientific">Marssonina brunnea f. sp. multigermtubi (strain MB_m1)</name>
    <name type="common">Marssonina leaf spot fungus</name>
    <dbReference type="NCBI Taxonomy" id="1072389"/>
    <lineage>
        <taxon>Eukaryota</taxon>
        <taxon>Fungi</taxon>
        <taxon>Dikarya</taxon>
        <taxon>Ascomycota</taxon>
        <taxon>Pezizomycotina</taxon>
        <taxon>Leotiomycetes</taxon>
        <taxon>Helotiales</taxon>
        <taxon>Drepanopezizaceae</taxon>
        <taxon>Drepanopeziza</taxon>
    </lineage>
</organism>
<dbReference type="Proteomes" id="UP000006753">
    <property type="component" value="Unassembled WGS sequence"/>
</dbReference>
<proteinExistence type="predicted"/>
<accession>K1XUI6</accession>
<reference evidence="2 3" key="1">
    <citation type="journal article" date="2012" name="BMC Genomics">
        <title>Sequencing the genome of Marssonina brunnea reveals fungus-poplar co-evolution.</title>
        <authorList>
            <person name="Zhu S."/>
            <person name="Cao Y.-Z."/>
            <person name="Jiang C."/>
            <person name="Tan B.-Y."/>
            <person name="Wang Z."/>
            <person name="Feng S."/>
            <person name="Zhang L."/>
            <person name="Su X.-H."/>
            <person name="Brejova B."/>
            <person name="Vinar T."/>
            <person name="Xu M."/>
            <person name="Wang M.-X."/>
            <person name="Zhang S.-G."/>
            <person name="Huang M.-R."/>
            <person name="Wu R."/>
            <person name="Zhou Y."/>
        </authorList>
    </citation>
    <scope>NUCLEOTIDE SEQUENCE [LARGE SCALE GENOMIC DNA]</scope>
    <source>
        <strain evidence="2 3">MB_m1</strain>
    </source>
</reference>
<evidence type="ECO:0000313" key="2">
    <source>
        <dbReference type="EMBL" id="EKD16389.1"/>
    </source>
</evidence>
<name>K1XUI6_MARBU</name>
<dbReference type="AlphaFoldDB" id="K1XUI6"/>
<feature type="compositionally biased region" description="Basic and acidic residues" evidence="1">
    <location>
        <begin position="178"/>
        <end position="195"/>
    </location>
</feature>
<dbReference type="KEGG" id="mbe:MBM_05683"/>
<keyword evidence="3" id="KW-1185">Reference proteome</keyword>
<feature type="compositionally biased region" description="Low complexity" evidence="1">
    <location>
        <begin position="154"/>
        <end position="170"/>
    </location>
</feature>